<accession>A0ABX0TNX1</accession>
<feature type="domain" description="Terminase large subunit GpA endonuclease" evidence="3">
    <location>
        <begin position="298"/>
        <end position="578"/>
    </location>
</feature>
<dbReference type="PANTHER" id="PTHR34413:SF2">
    <property type="entry name" value="PROPHAGE TAIL FIBER ASSEMBLY PROTEIN HOMOLOG TFAE-RELATED"/>
    <property type="match status" value="1"/>
</dbReference>
<dbReference type="EMBL" id="JAAOZC010000002">
    <property type="protein sequence ID" value="NIJ07228.1"/>
    <property type="molecule type" value="Genomic_DNA"/>
</dbReference>
<evidence type="ECO:0000256" key="1">
    <source>
        <dbReference type="SAM" id="MobiDB-lite"/>
    </source>
</evidence>
<protein>
    <submittedName>
        <fullName evidence="4">Phage terminase large subunit GpA-like protein</fullName>
    </submittedName>
</protein>
<evidence type="ECO:0000313" key="5">
    <source>
        <dbReference type="Proteomes" id="UP000727456"/>
    </source>
</evidence>
<evidence type="ECO:0000259" key="3">
    <source>
        <dbReference type="Pfam" id="PF20454"/>
    </source>
</evidence>
<gene>
    <name evidence="4" type="ORF">FHS31_000824</name>
</gene>
<feature type="domain" description="Phage terminase large subunit GpA ATPase" evidence="2">
    <location>
        <begin position="3"/>
        <end position="233"/>
    </location>
</feature>
<dbReference type="InterPro" id="IPR046453">
    <property type="entry name" value="GpA_ATPase"/>
</dbReference>
<name>A0ABX0TNX1_9SPHN</name>
<dbReference type="PANTHER" id="PTHR34413">
    <property type="entry name" value="PROPHAGE TAIL FIBER ASSEMBLY PROTEIN HOMOLOG TFAE-RELATED-RELATED"/>
    <property type="match status" value="1"/>
</dbReference>
<keyword evidence="5" id="KW-1185">Reference proteome</keyword>
<organism evidence="4 5">
    <name type="scientific">Sphingomonas vulcanisoli</name>
    <dbReference type="NCBI Taxonomy" id="1658060"/>
    <lineage>
        <taxon>Bacteria</taxon>
        <taxon>Pseudomonadati</taxon>
        <taxon>Pseudomonadota</taxon>
        <taxon>Alphaproteobacteria</taxon>
        <taxon>Sphingomonadales</taxon>
        <taxon>Sphingomonadaceae</taxon>
        <taxon>Sphingomonas</taxon>
    </lineage>
</organism>
<dbReference type="Pfam" id="PF20454">
    <property type="entry name" value="GpA_nuclease"/>
    <property type="match status" value="1"/>
</dbReference>
<dbReference type="InterPro" id="IPR051220">
    <property type="entry name" value="TFA_Chaperone"/>
</dbReference>
<dbReference type="InterPro" id="IPR046454">
    <property type="entry name" value="GpA_endonuclease"/>
</dbReference>
<feature type="compositionally biased region" description="Basic residues" evidence="1">
    <location>
        <begin position="630"/>
        <end position="646"/>
    </location>
</feature>
<dbReference type="Pfam" id="PF05876">
    <property type="entry name" value="GpA_ATPase"/>
    <property type="match status" value="1"/>
</dbReference>
<dbReference type="Proteomes" id="UP000727456">
    <property type="component" value="Unassembled WGS sequence"/>
</dbReference>
<proteinExistence type="predicted"/>
<reference evidence="4 5" key="1">
    <citation type="submission" date="2020-03" db="EMBL/GenBank/DDBJ databases">
        <title>Genomic Encyclopedia of Type Strains, Phase III (KMG-III): the genomes of soil and plant-associated and newly described type strains.</title>
        <authorList>
            <person name="Whitman W."/>
        </authorList>
    </citation>
    <scope>NUCLEOTIDE SEQUENCE [LARGE SCALE GENOMIC DNA]</scope>
    <source>
        <strain evidence="4 5">CECT 8804</strain>
    </source>
</reference>
<evidence type="ECO:0000259" key="2">
    <source>
        <dbReference type="Pfam" id="PF05876"/>
    </source>
</evidence>
<evidence type="ECO:0000313" key="4">
    <source>
        <dbReference type="EMBL" id="NIJ07228.1"/>
    </source>
</evidence>
<comment type="caution">
    <text evidence="4">The sequence shown here is derived from an EMBL/GenBank/DDBJ whole genome shotgun (WGS) entry which is preliminary data.</text>
</comment>
<feature type="region of interest" description="Disordered" evidence="1">
    <location>
        <begin position="591"/>
        <end position="646"/>
    </location>
</feature>
<sequence>MLAFTEPGVRKISAMVATQLLKSTLIENIMGYHAHLDPCPMLIVQPKDTAALQFSKERVAPFIKATPALRGLIGSSKTRAAGDTVDYKAFPGGFLGIVGAGSPDNLARRPIRIILFDEVDKYLPLKEGDPLLIGAERLATFESNSLDVAVCSPTITGESKIEARYSQSDQRRASVSCPDCGHRQFLDFFKHIHWDRGADGKTHKPETARIYCEACGVGWSEGQRLRALGTIRWHQTRNFECCGDLQNPLEAYSASYDIDAANGVSAVDRVWDWWASNRHAVYRAKCRHCSAWAVPNEHAGFQASKLYSPWANDAPPKMAAKWLAAVDEDGKLTFYNTQLALTYRKNTGKQIDGDTLLARREIWDAVVPDGVAKITAGVDVQDYRVEIEIVGWGRDEESWSIDHEVIDGEFSSPETRAALDAYLQRKWQRADGRIFAIGAACIDSGGHHTTAVYDFSKANLGRQIWAIKGESAQTGQRNPVWPTKRPSTRSKKTYRPTVIGVNAAKDTILLSYLPREKSGPGYMHFNVDRDAGYFAQLTAERIEIKERGGHRYRVWTLPTGRANEALDLRVYAYAALHGLMHRGFKLNREAERVNGSPRGEPDTADVTAAAEASGPSDGDTEPASEQSTTPRHRARTDRQRIGRRLA</sequence>